<sequence length="77" mass="8642">MRYQGSSKETRGWLSAWVSFLLGALAGVPIGMIWSWVDYGSFQLGYMSNHVLGSALLVGLFALGITLLRRWLHRNPM</sequence>
<organism evidence="2 3">
    <name type="scientific">Cereibacter sphaeroides</name>
    <name type="common">Rhodobacter sphaeroides</name>
    <dbReference type="NCBI Taxonomy" id="1063"/>
    <lineage>
        <taxon>Bacteria</taxon>
        <taxon>Pseudomonadati</taxon>
        <taxon>Pseudomonadota</taxon>
        <taxon>Alphaproteobacteria</taxon>
        <taxon>Rhodobacterales</taxon>
        <taxon>Paracoccaceae</taxon>
        <taxon>Cereibacter</taxon>
    </lineage>
</organism>
<keyword evidence="1" id="KW-1133">Transmembrane helix</keyword>
<dbReference type="EMBL" id="QWGP01000029">
    <property type="protein sequence ID" value="RHZ91837.1"/>
    <property type="molecule type" value="Genomic_DNA"/>
</dbReference>
<accession>A0AAX1UGE3</accession>
<name>A0AAX1UGE3_CERSP</name>
<protein>
    <submittedName>
        <fullName evidence="2">Nitrate reductase</fullName>
    </submittedName>
</protein>
<evidence type="ECO:0000256" key="1">
    <source>
        <dbReference type="SAM" id="Phobius"/>
    </source>
</evidence>
<gene>
    <name evidence="2" type="ORF">D1114_19175</name>
</gene>
<evidence type="ECO:0000313" key="2">
    <source>
        <dbReference type="EMBL" id="RHZ91837.1"/>
    </source>
</evidence>
<feature type="transmembrane region" description="Helical" evidence="1">
    <location>
        <begin position="12"/>
        <end position="37"/>
    </location>
</feature>
<proteinExistence type="predicted"/>
<comment type="caution">
    <text evidence="2">The sequence shown here is derived from an EMBL/GenBank/DDBJ whole genome shotgun (WGS) entry which is preliminary data.</text>
</comment>
<dbReference type="Proteomes" id="UP000266305">
    <property type="component" value="Unassembled WGS sequence"/>
</dbReference>
<feature type="transmembrane region" description="Helical" evidence="1">
    <location>
        <begin position="49"/>
        <end position="68"/>
    </location>
</feature>
<keyword evidence="1" id="KW-0472">Membrane</keyword>
<evidence type="ECO:0000313" key="3">
    <source>
        <dbReference type="Proteomes" id="UP000266305"/>
    </source>
</evidence>
<keyword evidence="1" id="KW-0812">Transmembrane</keyword>
<dbReference type="AlphaFoldDB" id="A0AAX1UGE3"/>
<reference evidence="2 3" key="1">
    <citation type="submission" date="2018-08" db="EMBL/GenBank/DDBJ databases">
        <title>Draft genome sequence of Rhodobacter sphaeroides FY.</title>
        <authorList>
            <person name="Rayyan A."/>
            <person name="Meyer T.E."/>
            <person name="Kyndt J.A."/>
        </authorList>
    </citation>
    <scope>NUCLEOTIDE SEQUENCE [LARGE SCALE GENOMIC DNA]</scope>
    <source>
        <strain evidence="2 3">FY</strain>
    </source>
</reference>